<sequence>MTEAQSAIDEVARMATSLHSSVAKFRY</sequence>
<dbReference type="AlphaFoldDB" id="I4EUN9"/>
<gene>
    <name evidence="1" type="ordered locus">MODMU_1660</name>
</gene>
<dbReference type="EMBL" id="FO203431">
    <property type="protein sequence ID" value="CCH87102.1"/>
    <property type="molecule type" value="Genomic_DNA"/>
</dbReference>
<evidence type="ECO:0000313" key="1">
    <source>
        <dbReference type="EMBL" id="CCH87102.1"/>
    </source>
</evidence>
<organism evidence="1 2">
    <name type="scientific">Modestobacter italicus (strain DSM 44449 / CECT 9708 / BC 501)</name>
    <dbReference type="NCBI Taxonomy" id="2732864"/>
    <lineage>
        <taxon>Bacteria</taxon>
        <taxon>Bacillati</taxon>
        <taxon>Actinomycetota</taxon>
        <taxon>Actinomycetes</taxon>
        <taxon>Geodermatophilales</taxon>
        <taxon>Geodermatophilaceae</taxon>
        <taxon>Modestobacter</taxon>
    </lineage>
</organism>
<keyword evidence="2" id="KW-1185">Reference proteome</keyword>
<dbReference type="HOGENOM" id="CLU_3414825_0_0_11"/>
<protein>
    <submittedName>
        <fullName evidence="1">Uncharacterized protein</fullName>
    </submittedName>
</protein>
<dbReference type="Proteomes" id="UP000006461">
    <property type="component" value="Chromosome"/>
</dbReference>
<dbReference type="KEGG" id="mmar:MODMU_1660"/>
<evidence type="ECO:0000313" key="2">
    <source>
        <dbReference type="Proteomes" id="UP000006461"/>
    </source>
</evidence>
<name>I4EUN9_MODI5</name>
<proteinExistence type="predicted"/>
<accession>I4EUN9</accession>
<reference evidence="1 2" key="1">
    <citation type="journal article" date="2012" name="J. Bacteriol.">
        <title>Genome Sequence of Radiation-Resistant Modestobacter marinus Strain BC501, a Representative Actinobacterium That Thrives on Calcareous Stone Surfaces.</title>
        <authorList>
            <person name="Normand P."/>
            <person name="Gury J."/>
            <person name="Pujic P."/>
            <person name="Chouaia B."/>
            <person name="Crotti E."/>
            <person name="Brusetti L."/>
            <person name="Daffonchio D."/>
            <person name="Vacherie B."/>
            <person name="Barbe V."/>
            <person name="Medigue C."/>
            <person name="Calteau A."/>
            <person name="Ghodhbane-Gtari F."/>
            <person name="Essoussi I."/>
            <person name="Nouioui I."/>
            <person name="Abbassi-Ghozzi I."/>
            <person name="Gtari M."/>
        </authorList>
    </citation>
    <scope>NUCLEOTIDE SEQUENCE [LARGE SCALE GENOMIC DNA]</scope>
    <source>
        <strain evidence="2">BC 501</strain>
    </source>
</reference>